<evidence type="ECO:0000256" key="5">
    <source>
        <dbReference type="RuleBase" id="RU003560"/>
    </source>
</evidence>
<proteinExistence type="inferred from homology"/>
<dbReference type="CDD" id="cd00610">
    <property type="entry name" value="OAT_like"/>
    <property type="match status" value="1"/>
</dbReference>
<keyword evidence="7" id="KW-1185">Reference proteome</keyword>
<dbReference type="PANTHER" id="PTHR11986">
    <property type="entry name" value="AMINOTRANSFERASE CLASS III"/>
    <property type="match status" value="1"/>
</dbReference>
<keyword evidence="4 5" id="KW-0663">Pyridoxal phosphate</keyword>
<comment type="cofactor">
    <cofactor evidence="1">
        <name>pyridoxal 5'-phosphate</name>
        <dbReference type="ChEBI" id="CHEBI:597326"/>
    </cofactor>
</comment>
<evidence type="ECO:0000256" key="2">
    <source>
        <dbReference type="ARBA" id="ARBA00022576"/>
    </source>
</evidence>
<evidence type="ECO:0000256" key="1">
    <source>
        <dbReference type="ARBA" id="ARBA00001933"/>
    </source>
</evidence>
<dbReference type="PIRSF" id="PIRSF000521">
    <property type="entry name" value="Transaminase_4ab_Lys_Orn"/>
    <property type="match status" value="1"/>
</dbReference>
<dbReference type="PROSITE" id="PS00600">
    <property type="entry name" value="AA_TRANSFER_CLASS_3"/>
    <property type="match status" value="1"/>
</dbReference>
<dbReference type="PANTHER" id="PTHR11986:SF79">
    <property type="entry name" value="ACETYLORNITHINE AMINOTRANSFERASE, MITOCHONDRIAL"/>
    <property type="match status" value="1"/>
</dbReference>
<dbReference type="Pfam" id="PF00202">
    <property type="entry name" value="Aminotran_3"/>
    <property type="match status" value="1"/>
</dbReference>
<dbReference type="GO" id="GO:0030170">
    <property type="term" value="F:pyridoxal phosphate binding"/>
    <property type="evidence" value="ECO:0007669"/>
    <property type="project" value="InterPro"/>
</dbReference>
<dbReference type="InterPro" id="IPR005814">
    <property type="entry name" value="Aminotrans_3"/>
</dbReference>
<dbReference type="AlphaFoldDB" id="A0A3G9K7I4"/>
<dbReference type="GO" id="GO:0008483">
    <property type="term" value="F:transaminase activity"/>
    <property type="evidence" value="ECO:0007669"/>
    <property type="project" value="UniProtKB-KW"/>
</dbReference>
<dbReference type="InterPro" id="IPR015424">
    <property type="entry name" value="PyrdxlP-dep_Trfase"/>
</dbReference>
<protein>
    <submittedName>
        <fullName evidence="6">Acetylornithine aminotransferase</fullName>
    </submittedName>
</protein>
<dbReference type="Gene3D" id="3.40.640.10">
    <property type="entry name" value="Type I PLP-dependent aspartate aminotransferase-like (Major domain)"/>
    <property type="match status" value="1"/>
</dbReference>
<accession>A0A3G9K7I4</accession>
<sequence>MSLDDAKKLDDAYVMHTFGRSPVEFVGGHGMYAVADDGREYLDFLGGIAVNCLGYGHPVLEAAVTEQAGKLLHISNYFHIEHRGEVARRIAQLANAGQGAPKDASPDEPQQWRTFFGNSGAEANECAIKLARLWAKRGGNGGFDIVCLNKSFHGRTMETIAATMQGWAQDPFQPLPGGFLAIDANDVDALRAVFEQRGSNICAVMLEPIQGESGVHPMTPGFMAEVRRLTSEHGALMMCDEVQTGLFRTGHALAFQGYDVVPDVFTLAKAIAGGVPMGACVAKAEISEAFKPGDHGSTFGGGPLACAAADAVLAELTCGTAPEGVPGEGYLPHVREVGAYLAEKLASLPHVTEVRGAGLMLGAELEEGLPDAHELVAKALEKGAIINATGPTTLRFLPPLVCTKADVDALCEILSEVLA</sequence>
<dbReference type="EMBL" id="AP019367">
    <property type="protein sequence ID" value="BBH49649.1"/>
    <property type="molecule type" value="Genomic_DNA"/>
</dbReference>
<keyword evidence="3 6" id="KW-0808">Transferase</keyword>
<keyword evidence="2 6" id="KW-0032">Aminotransferase</keyword>
<organism evidence="6 7">
    <name type="scientific">Parolsenella catena</name>
    <dbReference type="NCBI Taxonomy" id="2003188"/>
    <lineage>
        <taxon>Bacteria</taxon>
        <taxon>Bacillati</taxon>
        <taxon>Actinomycetota</taxon>
        <taxon>Coriobacteriia</taxon>
        <taxon>Coriobacteriales</taxon>
        <taxon>Atopobiaceae</taxon>
        <taxon>Parolsenella</taxon>
    </lineage>
</organism>
<name>A0A3G9K7I4_9ACTN</name>
<dbReference type="InterPro" id="IPR015421">
    <property type="entry name" value="PyrdxlP-dep_Trfase_major"/>
</dbReference>
<dbReference type="RefSeq" id="WP_126420906.1">
    <property type="nucleotide sequence ID" value="NZ_AP019367.1"/>
</dbReference>
<comment type="similarity">
    <text evidence="5">Belongs to the class-III pyridoxal-phosphate-dependent aminotransferase family.</text>
</comment>
<gene>
    <name evidence="6" type="primary">argD</name>
    <name evidence="6" type="ORF">Pcatena_02360</name>
</gene>
<evidence type="ECO:0000256" key="4">
    <source>
        <dbReference type="ARBA" id="ARBA00022898"/>
    </source>
</evidence>
<dbReference type="InterPro" id="IPR049704">
    <property type="entry name" value="Aminotrans_3_PPA_site"/>
</dbReference>
<dbReference type="FunFam" id="3.40.640.10:FF:000004">
    <property type="entry name" value="Acetylornithine aminotransferase"/>
    <property type="match status" value="1"/>
</dbReference>
<dbReference type="Gene3D" id="3.90.1150.10">
    <property type="entry name" value="Aspartate Aminotransferase, domain 1"/>
    <property type="match status" value="1"/>
</dbReference>
<evidence type="ECO:0000256" key="3">
    <source>
        <dbReference type="ARBA" id="ARBA00022679"/>
    </source>
</evidence>
<dbReference type="InterPro" id="IPR050103">
    <property type="entry name" value="Class-III_PLP-dep_AT"/>
</dbReference>
<reference evidence="7" key="1">
    <citation type="submission" date="2018-11" db="EMBL/GenBank/DDBJ databases">
        <title>Comparative genomics of Parolsenella catena and Libanicoccus massiliensis: Reclassification of Libanicoccus massiliensis as Parolsenella massiliensis comb. nov.</title>
        <authorList>
            <person name="Sakamoto M."/>
            <person name="Ikeyama N."/>
            <person name="Murakami T."/>
            <person name="Mori H."/>
            <person name="Yuki M."/>
            <person name="Ohkuma M."/>
        </authorList>
    </citation>
    <scope>NUCLEOTIDE SEQUENCE [LARGE SCALE GENOMIC DNA]</scope>
    <source>
        <strain evidence="7">JCM 31932</strain>
    </source>
</reference>
<dbReference type="KEGG" id="pcat:Pcatena_02360"/>
<evidence type="ECO:0000313" key="6">
    <source>
        <dbReference type="EMBL" id="BBH49649.1"/>
    </source>
</evidence>
<evidence type="ECO:0000313" key="7">
    <source>
        <dbReference type="Proteomes" id="UP000273154"/>
    </source>
</evidence>
<dbReference type="GO" id="GO:0042802">
    <property type="term" value="F:identical protein binding"/>
    <property type="evidence" value="ECO:0007669"/>
    <property type="project" value="TreeGrafter"/>
</dbReference>
<dbReference type="SUPFAM" id="SSF53383">
    <property type="entry name" value="PLP-dependent transferases"/>
    <property type="match status" value="1"/>
</dbReference>
<dbReference type="GeneID" id="88848385"/>
<dbReference type="OrthoDB" id="9801052at2"/>
<dbReference type="InterPro" id="IPR015422">
    <property type="entry name" value="PyrdxlP-dep_Trfase_small"/>
</dbReference>
<dbReference type="Proteomes" id="UP000273154">
    <property type="component" value="Chromosome"/>
</dbReference>